<name>A0ABS3SLT2_9FLAO</name>
<protein>
    <submittedName>
        <fullName evidence="1">Uncharacterized protein</fullName>
    </submittedName>
</protein>
<dbReference type="Proteomes" id="UP000681315">
    <property type="component" value="Unassembled WGS sequence"/>
</dbReference>
<gene>
    <name evidence="1" type="ORF">J4051_00110</name>
</gene>
<organism evidence="1 2">
    <name type="scientific">Gelidibacter pelagius</name>
    <dbReference type="NCBI Taxonomy" id="2819985"/>
    <lineage>
        <taxon>Bacteria</taxon>
        <taxon>Pseudomonadati</taxon>
        <taxon>Bacteroidota</taxon>
        <taxon>Flavobacteriia</taxon>
        <taxon>Flavobacteriales</taxon>
        <taxon>Flavobacteriaceae</taxon>
        <taxon>Gelidibacter</taxon>
    </lineage>
</organism>
<evidence type="ECO:0000313" key="1">
    <source>
        <dbReference type="EMBL" id="MBO3096654.1"/>
    </source>
</evidence>
<accession>A0ABS3SLT2</accession>
<comment type="caution">
    <text evidence="1">The sequence shown here is derived from an EMBL/GenBank/DDBJ whole genome shotgun (WGS) entry which is preliminary data.</text>
</comment>
<dbReference type="RefSeq" id="WP_208231584.1">
    <property type="nucleotide sequence ID" value="NZ_JAGEVG010000001.1"/>
</dbReference>
<sequence>MKASSYVIKLGFLFLLLTAFKCDEQDSNSRSCEDYISKLDLMKVEIQSLAETSVCDKNFECRSIGLGSKPCGGPWSYLVYSTSIDTFALHNLVDAHNKLEREFNMACQQYSDCMMVNPPLRLECEDNKCIAIY</sequence>
<evidence type="ECO:0000313" key="2">
    <source>
        <dbReference type="Proteomes" id="UP000681315"/>
    </source>
</evidence>
<keyword evidence="2" id="KW-1185">Reference proteome</keyword>
<reference evidence="1 2" key="1">
    <citation type="submission" date="2021-03" db="EMBL/GenBank/DDBJ databases">
        <title>Gelidibacter sp. nov., isolated from costal sediment.</title>
        <authorList>
            <person name="Lun K.-Y."/>
        </authorList>
    </citation>
    <scope>NUCLEOTIDE SEQUENCE [LARGE SCALE GENOMIC DNA]</scope>
    <source>
        <strain evidence="1 2">DF109</strain>
    </source>
</reference>
<proteinExistence type="predicted"/>
<dbReference type="EMBL" id="JAGEVG010000001">
    <property type="protein sequence ID" value="MBO3096654.1"/>
    <property type="molecule type" value="Genomic_DNA"/>
</dbReference>